<dbReference type="InterPro" id="IPR029061">
    <property type="entry name" value="THDP-binding"/>
</dbReference>
<dbReference type="PANTHER" id="PTHR18968">
    <property type="entry name" value="THIAMINE PYROPHOSPHATE ENZYMES"/>
    <property type="match status" value="1"/>
</dbReference>
<evidence type="ECO:0000256" key="3">
    <source>
        <dbReference type="ARBA" id="ARBA00023052"/>
    </source>
</evidence>
<dbReference type="CDD" id="cd00568">
    <property type="entry name" value="TPP_enzymes"/>
    <property type="match status" value="1"/>
</dbReference>
<protein>
    <submittedName>
        <fullName evidence="8">Acetolactate synthase catalytic subunit</fullName>
    </submittedName>
</protein>
<keyword evidence="9" id="KW-1185">Reference proteome</keyword>
<dbReference type="Pfam" id="PF02775">
    <property type="entry name" value="TPP_enzyme_C"/>
    <property type="match status" value="1"/>
</dbReference>
<dbReference type="GO" id="GO:0009099">
    <property type="term" value="P:L-valine biosynthetic process"/>
    <property type="evidence" value="ECO:0007669"/>
    <property type="project" value="TreeGrafter"/>
</dbReference>
<evidence type="ECO:0000256" key="4">
    <source>
        <dbReference type="RuleBase" id="RU362132"/>
    </source>
</evidence>
<dbReference type="InterPro" id="IPR011766">
    <property type="entry name" value="TPP_enzyme_TPP-bd"/>
</dbReference>
<accession>A0AAW5R312</accession>
<dbReference type="InterPro" id="IPR000399">
    <property type="entry name" value="TPP-bd_CS"/>
</dbReference>
<comment type="caution">
    <text evidence="8">The sequence shown here is derived from an EMBL/GenBank/DDBJ whole genome shotgun (WGS) entry which is preliminary data.</text>
</comment>
<keyword evidence="3 4" id="KW-0786">Thiamine pyrophosphate</keyword>
<dbReference type="SUPFAM" id="SSF52467">
    <property type="entry name" value="DHS-like NAD/FAD-binding domain"/>
    <property type="match status" value="1"/>
</dbReference>
<evidence type="ECO:0000313" key="9">
    <source>
        <dbReference type="Proteomes" id="UP001320898"/>
    </source>
</evidence>
<evidence type="ECO:0000256" key="1">
    <source>
        <dbReference type="ARBA" id="ARBA00001964"/>
    </source>
</evidence>
<dbReference type="CDD" id="cd07035">
    <property type="entry name" value="TPP_PYR_POX_like"/>
    <property type="match status" value="1"/>
</dbReference>
<evidence type="ECO:0000259" key="7">
    <source>
        <dbReference type="Pfam" id="PF02776"/>
    </source>
</evidence>
<evidence type="ECO:0000313" key="8">
    <source>
        <dbReference type="EMBL" id="MCT8973765.1"/>
    </source>
</evidence>
<dbReference type="GO" id="GO:0009097">
    <property type="term" value="P:isoleucine biosynthetic process"/>
    <property type="evidence" value="ECO:0007669"/>
    <property type="project" value="TreeGrafter"/>
</dbReference>
<sequence>MADNANSGGHAFARAFARHGVTVAFGQSIPSLFHLVAPSHGITQAVYRTEHAGGAMADAYARITNRVALVTAQNGPAATLLVAPLAEALKASIPVIALVQEVTADMADRNAFQELDHRSLFAGVAKWVRRVDDADRIDDYVDMAVTAATTGRPGPAVLLVPGNVLAAGVRSEPIRRVALGGFPLDRCAPDAAAVRRAAELIANARRPLVIAGGGVHLSQAHAVLADLQQRFHLPVATTPMGKGAVSEDHPLSLGVVGYFMGEGARTEHLHDFVRDADVILLVGNRTNQNGTNSWRLYPREARYIHLDVDGEEIGRNYEAERLVGDARSGLEALAGALDGMDLTVRSKSRTGFEAEIGNAVGQFRDRLPGHLETTASPVRPERVMLELDKRLSPDATVVSDASYASVWTGNFLTARRPGMRFLSPRGLAGLGWGLPMAIGAKLGRPEAPVVCVTGDGGFAHCWAELETAVRLSLSVTVIVLNNQILGYQKDAEDVLFGAHTEACHFAPVDHAAIARACGARGIRAETPGDVADAIADALAATGPTVIDVVTDPSARPPITLYRGRFTDS</sequence>
<reference evidence="8 9" key="1">
    <citation type="submission" date="2022-04" db="EMBL/GenBank/DDBJ databases">
        <authorList>
            <person name="Ye Y.-Q."/>
            <person name="Du Z.-J."/>
        </authorList>
    </citation>
    <scope>NUCLEOTIDE SEQUENCE [LARGE SCALE GENOMIC DNA]</scope>
    <source>
        <strain evidence="8 9">A6E488</strain>
    </source>
</reference>
<dbReference type="AlphaFoldDB" id="A0AAW5R312"/>
<name>A0AAW5R312_9HYPH</name>
<gene>
    <name evidence="8" type="ORF">MUB46_18015</name>
</gene>
<dbReference type="InterPro" id="IPR012001">
    <property type="entry name" value="Thiamin_PyroP_enz_TPP-bd_dom"/>
</dbReference>
<dbReference type="GO" id="GO:0003984">
    <property type="term" value="F:acetolactate synthase activity"/>
    <property type="evidence" value="ECO:0007669"/>
    <property type="project" value="TreeGrafter"/>
</dbReference>
<organism evidence="8 9">
    <name type="scientific">Microbaculum marinisediminis</name>
    <dbReference type="NCBI Taxonomy" id="2931392"/>
    <lineage>
        <taxon>Bacteria</taxon>
        <taxon>Pseudomonadati</taxon>
        <taxon>Pseudomonadota</taxon>
        <taxon>Alphaproteobacteria</taxon>
        <taxon>Hyphomicrobiales</taxon>
        <taxon>Tepidamorphaceae</taxon>
        <taxon>Microbaculum</taxon>
    </lineage>
</organism>
<dbReference type="Pfam" id="PF00205">
    <property type="entry name" value="TPP_enzyme_M"/>
    <property type="match status" value="1"/>
</dbReference>
<comment type="cofactor">
    <cofactor evidence="1">
        <name>thiamine diphosphate</name>
        <dbReference type="ChEBI" id="CHEBI:58937"/>
    </cofactor>
</comment>
<dbReference type="EMBL" id="JALIDZ010000008">
    <property type="protein sequence ID" value="MCT8973765.1"/>
    <property type="molecule type" value="Genomic_DNA"/>
</dbReference>
<dbReference type="Gene3D" id="3.40.50.970">
    <property type="match status" value="2"/>
</dbReference>
<dbReference type="InterPro" id="IPR045229">
    <property type="entry name" value="TPP_enz"/>
</dbReference>
<dbReference type="PANTHER" id="PTHR18968:SF13">
    <property type="entry name" value="ACETOLACTATE SYNTHASE CATALYTIC SUBUNIT, MITOCHONDRIAL"/>
    <property type="match status" value="1"/>
</dbReference>
<dbReference type="InterPro" id="IPR012000">
    <property type="entry name" value="Thiamin_PyroP_enz_cen_dom"/>
</dbReference>
<dbReference type="GO" id="GO:0000287">
    <property type="term" value="F:magnesium ion binding"/>
    <property type="evidence" value="ECO:0007669"/>
    <property type="project" value="InterPro"/>
</dbReference>
<dbReference type="NCBIfam" id="NF004772">
    <property type="entry name" value="PRK06112.1"/>
    <property type="match status" value="1"/>
</dbReference>
<comment type="similarity">
    <text evidence="2 4">Belongs to the TPP enzyme family.</text>
</comment>
<evidence type="ECO:0000256" key="2">
    <source>
        <dbReference type="ARBA" id="ARBA00007812"/>
    </source>
</evidence>
<dbReference type="InterPro" id="IPR029035">
    <property type="entry name" value="DHS-like_NAD/FAD-binding_dom"/>
</dbReference>
<proteinExistence type="inferred from homology"/>
<dbReference type="Gene3D" id="3.40.50.1220">
    <property type="entry name" value="TPP-binding domain"/>
    <property type="match status" value="1"/>
</dbReference>
<evidence type="ECO:0000259" key="5">
    <source>
        <dbReference type="Pfam" id="PF00205"/>
    </source>
</evidence>
<dbReference type="GO" id="GO:0005948">
    <property type="term" value="C:acetolactate synthase complex"/>
    <property type="evidence" value="ECO:0007669"/>
    <property type="project" value="TreeGrafter"/>
</dbReference>
<feature type="domain" description="Thiamine pyrophosphate enzyme N-terminal TPP-binding" evidence="7">
    <location>
        <begin position="7"/>
        <end position="118"/>
    </location>
</feature>
<dbReference type="GO" id="GO:0030976">
    <property type="term" value="F:thiamine pyrophosphate binding"/>
    <property type="evidence" value="ECO:0007669"/>
    <property type="project" value="InterPro"/>
</dbReference>
<dbReference type="Pfam" id="PF02776">
    <property type="entry name" value="TPP_enzyme_N"/>
    <property type="match status" value="1"/>
</dbReference>
<dbReference type="SUPFAM" id="SSF52518">
    <property type="entry name" value="Thiamin diphosphate-binding fold (THDP-binding)"/>
    <property type="match status" value="2"/>
</dbReference>
<feature type="domain" description="Thiamine pyrophosphate enzyme central" evidence="5">
    <location>
        <begin position="194"/>
        <end position="333"/>
    </location>
</feature>
<dbReference type="PROSITE" id="PS00187">
    <property type="entry name" value="TPP_ENZYMES"/>
    <property type="match status" value="1"/>
</dbReference>
<dbReference type="Proteomes" id="UP001320898">
    <property type="component" value="Unassembled WGS sequence"/>
</dbReference>
<feature type="domain" description="Thiamine pyrophosphate enzyme TPP-binding" evidence="6">
    <location>
        <begin position="403"/>
        <end position="548"/>
    </location>
</feature>
<evidence type="ECO:0000259" key="6">
    <source>
        <dbReference type="Pfam" id="PF02775"/>
    </source>
</evidence>
<dbReference type="GO" id="GO:0050660">
    <property type="term" value="F:flavin adenine dinucleotide binding"/>
    <property type="evidence" value="ECO:0007669"/>
    <property type="project" value="TreeGrafter"/>
</dbReference>